<proteinExistence type="predicted"/>
<protein>
    <submittedName>
        <fullName evidence="2">ORF c21389_g1_i5|g.31679 c21389_g1_i5|m.316 79 type:5prime_partial len:217 (-) protein</fullName>
    </submittedName>
</protein>
<feature type="non-terminal residue" evidence="2">
    <location>
        <position position="1"/>
    </location>
</feature>
<evidence type="ECO:0000313" key="2">
    <source>
        <dbReference type="EMBL" id="JAG78329.1"/>
    </source>
</evidence>
<feature type="region of interest" description="Disordered" evidence="1">
    <location>
        <begin position="1"/>
        <end position="89"/>
    </location>
</feature>
<feature type="compositionally biased region" description="Low complexity" evidence="1">
    <location>
        <begin position="1"/>
        <end position="38"/>
    </location>
</feature>
<name>A0A0C9R6Y5_9HYME</name>
<gene>
    <name evidence="2" type="ORF">g.31679</name>
</gene>
<reference evidence="2" key="1">
    <citation type="submission" date="2015-01" db="EMBL/GenBank/DDBJ databases">
        <title>Transcriptome Assembly of Fopius arisanus.</title>
        <authorList>
            <person name="Geib S."/>
        </authorList>
    </citation>
    <scope>NUCLEOTIDE SEQUENCE</scope>
</reference>
<feature type="compositionally biased region" description="Low complexity" evidence="1">
    <location>
        <begin position="46"/>
        <end position="72"/>
    </location>
</feature>
<organism evidence="2">
    <name type="scientific">Fopius arisanus</name>
    <dbReference type="NCBI Taxonomy" id="64838"/>
    <lineage>
        <taxon>Eukaryota</taxon>
        <taxon>Metazoa</taxon>
        <taxon>Ecdysozoa</taxon>
        <taxon>Arthropoda</taxon>
        <taxon>Hexapoda</taxon>
        <taxon>Insecta</taxon>
        <taxon>Pterygota</taxon>
        <taxon>Neoptera</taxon>
        <taxon>Endopterygota</taxon>
        <taxon>Hymenoptera</taxon>
        <taxon>Apocrita</taxon>
        <taxon>Ichneumonoidea</taxon>
        <taxon>Braconidae</taxon>
        <taxon>Opiinae</taxon>
        <taxon>Fopius</taxon>
    </lineage>
</organism>
<accession>A0A0C9R6Y5</accession>
<dbReference type="AlphaFoldDB" id="A0A0C9R6Y5"/>
<feature type="compositionally biased region" description="Acidic residues" evidence="1">
    <location>
        <begin position="73"/>
        <end position="89"/>
    </location>
</feature>
<sequence length="216" mass="22689">SVSGSGSGSDSVLGSGSTSDSDSGSGSAAVSGSASDSGSGSGGGASSDDPAASGDCSSGDCSGDSTSGCTSSELDDELEDELDDEDKLEESESEFLDCEFGHLGNHGIINFTGFRNAHSNLLMGPSKPLNSPLFPGSFCPLHPVCTITKSNTCPREKILRIFFMLQLCLSLELYWLVSYHKDKCFVEAKIINMPSQQYNWNIIEVQSDVDDNEPIT</sequence>
<evidence type="ECO:0000256" key="1">
    <source>
        <dbReference type="SAM" id="MobiDB-lite"/>
    </source>
</evidence>
<dbReference type="EMBL" id="GBYB01008562">
    <property type="protein sequence ID" value="JAG78329.1"/>
    <property type="molecule type" value="Transcribed_RNA"/>
</dbReference>